<dbReference type="InterPro" id="IPR018490">
    <property type="entry name" value="cNMP-bd_dom_sf"/>
</dbReference>
<evidence type="ECO:0000256" key="6">
    <source>
        <dbReference type="ARBA" id="ARBA00023136"/>
    </source>
</evidence>
<dbReference type="SUPFAM" id="SSF81324">
    <property type="entry name" value="Voltage-gated potassium channels"/>
    <property type="match status" value="1"/>
</dbReference>
<feature type="transmembrane region" description="Helical" evidence="10">
    <location>
        <begin position="344"/>
        <end position="369"/>
    </location>
</feature>
<proteinExistence type="predicted"/>
<dbReference type="PROSITE" id="PS00889">
    <property type="entry name" value="CNMP_BINDING_2"/>
    <property type="match status" value="1"/>
</dbReference>
<dbReference type="PANTHER" id="PTHR45638:SF11">
    <property type="entry name" value="CYCLIC NUCLEOTIDE-GATED CATION CHANNEL SUBUNIT A"/>
    <property type="match status" value="1"/>
</dbReference>
<dbReference type="OrthoDB" id="421226at2759"/>
<dbReference type="FunFam" id="1.10.287.70:FF:000030">
    <property type="entry name" value="Cyclic nucleotide-gated channel alpha 3"/>
    <property type="match status" value="1"/>
</dbReference>
<dbReference type="OMA" id="ECEPQTR"/>
<dbReference type="EnsemblMetazoa" id="XM_038200964.1">
    <property type="protein sequence ID" value="XP_038056892.1"/>
    <property type="gene ID" value="LOC119728655"/>
</dbReference>
<dbReference type="Pfam" id="PF00520">
    <property type="entry name" value="Ion_trans"/>
    <property type="match status" value="1"/>
</dbReference>
<evidence type="ECO:0000256" key="1">
    <source>
        <dbReference type="ARBA" id="ARBA00004141"/>
    </source>
</evidence>
<dbReference type="InterPro" id="IPR018488">
    <property type="entry name" value="cNMP-bd_CS"/>
</dbReference>
<dbReference type="GO" id="GO:0005222">
    <property type="term" value="F:intracellularly cAMP-activated cation channel activity"/>
    <property type="evidence" value="ECO:0007669"/>
    <property type="project" value="TreeGrafter"/>
</dbReference>
<keyword evidence="5" id="KW-0406">Ion transport</keyword>
<dbReference type="PANTHER" id="PTHR45638">
    <property type="entry name" value="CYCLIC NUCLEOTIDE-GATED CATION CHANNEL SUBUNIT A"/>
    <property type="match status" value="1"/>
</dbReference>
<keyword evidence="6 10" id="KW-0472">Membrane</keyword>
<protein>
    <recommendedName>
        <fullName evidence="11">Cyclic nucleotide-binding domain-containing protein</fullName>
    </recommendedName>
</protein>
<dbReference type="Gene3D" id="2.60.120.10">
    <property type="entry name" value="Jelly Rolls"/>
    <property type="match status" value="1"/>
</dbReference>
<dbReference type="GeneID" id="119728655"/>
<feature type="compositionally biased region" description="Acidic residues" evidence="9">
    <location>
        <begin position="114"/>
        <end position="124"/>
    </location>
</feature>
<name>A0A913ZZ98_PATMI</name>
<dbReference type="Proteomes" id="UP000887568">
    <property type="component" value="Unplaced"/>
</dbReference>
<feature type="transmembrane region" description="Helical" evidence="10">
    <location>
        <begin position="203"/>
        <end position="224"/>
    </location>
</feature>
<dbReference type="Pfam" id="PF00027">
    <property type="entry name" value="cNMP_binding"/>
    <property type="match status" value="1"/>
</dbReference>
<evidence type="ECO:0000256" key="9">
    <source>
        <dbReference type="SAM" id="MobiDB-lite"/>
    </source>
</evidence>
<evidence type="ECO:0000256" key="8">
    <source>
        <dbReference type="ARBA" id="ARBA00023303"/>
    </source>
</evidence>
<dbReference type="FunFam" id="1.20.5.300:FF:000002">
    <property type="entry name" value="Cyclic nucleotide-gated channel alpha 3"/>
    <property type="match status" value="1"/>
</dbReference>
<evidence type="ECO:0000256" key="5">
    <source>
        <dbReference type="ARBA" id="ARBA00023065"/>
    </source>
</evidence>
<organism evidence="12 13">
    <name type="scientific">Patiria miniata</name>
    <name type="common">Bat star</name>
    <name type="synonym">Asterina miniata</name>
    <dbReference type="NCBI Taxonomy" id="46514"/>
    <lineage>
        <taxon>Eukaryota</taxon>
        <taxon>Metazoa</taxon>
        <taxon>Echinodermata</taxon>
        <taxon>Eleutherozoa</taxon>
        <taxon>Asterozoa</taxon>
        <taxon>Asteroidea</taxon>
        <taxon>Valvatacea</taxon>
        <taxon>Valvatida</taxon>
        <taxon>Asterinidae</taxon>
        <taxon>Patiria</taxon>
    </lineage>
</organism>
<sequence length="741" mass="83781">MDKLIRKHGLGSSREVLAAPADEGQPDPTLMPLPPDDDELDAVEQGQAPGSGRQSQQSNRSRHSMQSHHSRKSNPSRQSQHPDEEENQPAASTVLTVATNGGAGDSSVIAGDYYDPDSADEGSDEEKRRKESAMGKIVGTLQVIKGWVTRGGEEQTKRADSFLERLAMAGPQMEDRSRVGTELGDGGGERLARIRVIERSDVFYYRWLGVIALAVLYNWLAIIARMSFPLMQSEFRAVWLTLDYVCDFIYILDIAVQFRTGYLEQGLLVRDAKKLRKCYMKSWMFKLDALSMLPLDFLYFATVTGIDTPALRIPRLLRGPRAFEFFDRTETVTNFPNVFRVINLILYILIIIHWNACIYFIISSGIGLGTDGWVYPGEPTPVDLTNDTILHQYIYSLYWSTLTLTTIGETPQPVQDIEYVFVVFDFLVGVLIFATIVGNVGTMISNMNATRAEFQHSMDGVKQYMNLRKVSKELEGRVIKWFDYLWSNKKTLDEEAILNTLPDKLRAEIAIHVHLDTLRRVAIFSDCEPGLLVELVLKLKPQVFSPGDYICRKGDIGREMYIVKQGKLQVVGEDGKAVFATLSEGSYFGEISILNVPGSLSGNRRTANVRSVGYSDLFCLYKDDLLDALKEYPDARTILEERGRMILMKDGLIDEEAAKRGTKTTEQAEQEEKLERLEANLNHLQTRFSRLLAEYSNSQMKLKQRITRLEKKMKGIKRESETTVPVQADPPPGQLRDFYLQ</sequence>
<comment type="subcellular location">
    <subcellularLocation>
        <location evidence="1">Membrane</location>
        <topology evidence="1">Multi-pass membrane protein</topology>
    </subcellularLocation>
</comment>
<feature type="compositionally biased region" description="Basic residues" evidence="9">
    <location>
        <begin position="60"/>
        <end position="74"/>
    </location>
</feature>
<evidence type="ECO:0000313" key="12">
    <source>
        <dbReference type="EnsemblMetazoa" id="XP_038056892.1"/>
    </source>
</evidence>
<reference evidence="12" key="1">
    <citation type="submission" date="2022-11" db="UniProtKB">
        <authorList>
            <consortium name="EnsemblMetazoa"/>
        </authorList>
    </citation>
    <scope>IDENTIFICATION</scope>
</reference>
<dbReference type="GO" id="GO:0044877">
    <property type="term" value="F:protein-containing complex binding"/>
    <property type="evidence" value="ECO:0007669"/>
    <property type="project" value="TreeGrafter"/>
</dbReference>
<dbReference type="InterPro" id="IPR032406">
    <property type="entry name" value="CLZ_dom"/>
</dbReference>
<dbReference type="GO" id="GO:0030553">
    <property type="term" value="F:cGMP binding"/>
    <property type="evidence" value="ECO:0007669"/>
    <property type="project" value="TreeGrafter"/>
</dbReference>
<feature type="compositionally biased region" description="Polar residues" evidence="9">
    <location>
        <begin position="89"/>
        <end position="99"/>
    </location>
</feature>
<accession>A0A913ZZ98</accession>
<keyword evidence="13" id="KW-1185">Reference proteome</keyword>
<dbReference type="CDD" id="cd00038">
    <property type="entry name" value="CAP_ED"/>
    <property type="match status" value="1"/>
</dbReference>
<dbReference type="PROSITE" id="PS50042">
    <property type="entry name" value="CNMP_BINDING_3"/>
    <property type="match status" value="1"/>
</dbReference>
<dbReference type="Gene3D" id="1.20.5.300">
    <property type="match status" value="1"/>
</dbReference>
<feature type="region of interest" description="Disordered" evidence="9">
    <location>
        <begin position="714"/>
        <end position="741"/>
    </location>
</feature>
<keyword evidence="3 10" id="KW-0812">Transmembrane</keyword>
<dbReference type="FunFam" id="1.10.287.630:FF:000001">
    <property type="entry name" value="Cyclic nucleotide-gated channel alpha 3"/>
    <property type="match status" value="1"/>
</dbReference>
<feature type="region of interest" description="Disordered" evidence="9">
    <location>
        <begin position="1"/>
        <end position="133"/>
    </location>
</feature>
<dbReference type="AlphaFoldDB" id="A0A913ZZ98"/>
<dbReference type="RefSeq" id="XP_038056892.1">
    <property type="nucleotide sequence ID" value="XM_038200964.1"/>
</dbReference>
<dbReference type="SMART" id="SM00100">
    <property type="entry name" value="cNMP"/>
    <property type="match status" value="1"/>
</dbReference>
<dbReference type="FunFam" id="2.60.120.10:FF:000002">
    <property type="entry name" value="Cyclic nucleotide gated channel alpha 1a"/>
    <property type="match status" value="1"/>
</dbReference>
<dbReference type="GO" id="GO:0005886">
    <property type="term" value="C:plasma membrane"/>
    <property type="evidence" value="ECO:0007669"/>
    <property type="project" value="TreeGrafter"/>
</dbReference>
<dbReference type="Gene3D" id="1.10.287.630">
    <property type="entry name" value="Helix hairpin bin"/>
    <property type="match status" value="1"/>
</dbReference>
<dbReference type="GO" id="GO:0005249">
    <property type="term" value="F:voltage-gated potassium channel activity"/>
    <property type="evidence" value="ECO:0007669"/>
    <property type="project" value="InterPro"/>
</dbReference>
<dbReference type="InterPro" id="IPR005821">
    <property type="entry name" value="Ion_trans_dom"/>
</dbReference>
<dbReference type="Gene3D" id="1.10.287.70">
    <property type="match status" value="1"/>
</dbReference>
<keyword evidence="7" id="KW-1071">Ligand-gated ion channel</keyword>
<evidence type="ECO:0000256" key="10">
    <source>
        <dbReference type="SAM" id="Phobius"/>
    </source>
</evidence>
<dbReference type="GO" id="GO:0005223">
    <property type="term" value="F:intracellularly cGMP-activated cation channel activity"/>
    <property type="evidence" value="ECO:0007669"/>
    <property type="project" value="TreeGrafter"/>
</dbReference>
<evidence type="ECO:0000313" key="13">
    <source>
        <dbReference type="Proteomes" id="UP000887568"/>
    </source>
</evidence>
<feature type="domain" description="Cyclic nucleotide-binding" evidence="11">
    <location>
        <begin position="523"/>
        <end position="629"/>
    </location>
</feature>
<dbReference type="Pfam" id="PF16526">
    <property type="entry name" value="CLZ"/>
    <property type="match status" value="1"/>
</dbReference>
<keyword evidence="2" id="KW-0813">Transport</keyword>
<dbReference type="PRINTS" id="PR01463">
    <property type="entry name" value="EAGCHANLFMLY"/>
</dbReference>
<dbReference type="InterPro" id="IPR003938">
    <property type="entry name" value="K_chnl_volt-dep_EAG/ELK/ERG"/>
</dbReference>
<evidence type="ECO:0000259" key="11">
    <source>
        <dbReference type="PROSITE" id="PS50042"/>
    </source>
</evidence>
<dbReference type="InterPro" id="IPR014710">
    <property type="entry name" value="RmlC-like_jellyroll"/>
</dbReference>
<dbReference type="InterPro" id="IPR000595">
    <property type="entry name" value="cNMP-bd_dom"/>
</dbReference>
<keyword evidence="8" id="KW-0407">Ion channel</keyword>
<evidence type="ECO:0000256" key="3">
    <source>
        <dbReference type="ARBA" id="ARBA00022692"/>
    </source>
</evidence>
<evidence type="ECO:0000256" key="2">
    <source>
        <dbReference type="ARBA" id="ARBA00022448"/>
    </source>
</evidence>
<dbReference type="GO" id="GO:0017071">
    <property type="term" value="C:intracellular cyclic nucleotide activated cation channel complex"/>
    <property type="evidence" value="ECO:0007669"/>
    <property type="project" value="TreeGrafter"/>
</dbReference>
<dbReference type="InterPro" id="IPR050866">
    <property type="entry name" value="CNG_cation_channel"/>
</dbReference>
<evidence type="ECO:0000256" key="4">
    <source>
        <dbReference type="ARBA" id="ARBA00022989"/>
    </source>
</evidence>
<keyword evidence="4 10" id="KW-1133">Transmembrane helix</keyword>
<dbReference type="PROSITE" id="PS00888">
    <property type="entry name" value="CNMP_BINDING_1"/>
    <property type="match status" value="1"/>
</dbReference>
<dbReference type="SUPFAM" id="SSF51206">
    <property type="entry name" value="cAMP-binding domain-like"/>
    <property type="match status" value="1"/>
</dbReference>
<feature type="transmembrane region" description="Helical" evidence="10">
    <location>
        <begin position="419"/>
        <end position="441"/>
    </location>
</feature>
<evidence type="ECO:0000256" key="7">
    <source>
        <dbReference type="ARBA" id="ARBA00023286"/>
    </source>
</evidence>